<feature type="binding site" evidence="4">
    <location>
        <position position="95"/>
    </location>
    <ligand>
        <name>substrate</name>
    </ligand>
</feature>
<keyword evidence="3 4" id="KW-0862">Zinc</keyword>
<dbReference type="InterPro" id="IPR050287">
    <property type="entry name" value="MTA/SAH_deaminase"/>
</dbReference>
<dbReference type="InterPro" id="IPR023512">
    <property type="entry name" value="Deaminase_MtaD/DadD"/>
</dbReference>
<dbReference type="FunFam" id="3.20.20.140:FF:000014">
    <property type="entry name" value="5-methylthioadenosine/S-adenosylhomocysteine deaminase"/>
    <property type="match status" value="1"/>
</dbReference>
<evidence type="ECO:0000256" key="4">
    <source>
        <dbReference type="HAMAP-Rule" id="MF_01281"/>
    </source>
</evidence>
<keyword evidence="1 4" id="KW-0479">Metal-binding</keyword>
<organism evidence="6 7">
    <name type="scientific">Desulfosporosinus hippei DSM 8344</name>
    <dbReference type="NCBI Taxonomy" id="1121419"/>
    <lineage>
        <taxon>Bacteria</taxon>
        <taxon>Bacillati</taxon>
        <taxon>Bacillota</taxon>
        <taxon>Clostridia</taxon>
        <taxon>Eubacteriales</taxon>
        <taxon>Desulfitobacteriaceae</taxon>
        <taxon>Desulfosporosinus</taxon>
    </lineage>
</organism>
<dbReference type="GO" id="GO:0046872">
    <property type="term" value="F:metal ion binding"/>
    <property type="evidence" value="ECO:0007669"/>
    <property type="project" value="UniProtKB-KW"/>
</dbReference>
<feature type="binding site" evidence="4">
    <location>
        <position position="147"/>
    </location>
    <ligand>
        <name>substrate</name>
    </ligand>
</feature>
<dbReference type="InterPro" id="IPR011059">
    <property type="entry name" value="Metal-dep_hydrolase_composite"/>
</dbReference>
<dbReference type="STRING" id="1121419.SAMN05443529_10159"/>
<dbReference type="HAMAP" id="MF_01281">
    <property type="entry name" value="MTA_SAH_deamin"/>
    <property type="match status" value="1"/>
</dbReference>
<comment type="caution">
    <text evidence="4">Lacks conserved residue(s) required for the propagation of feature annotation.</text>
</comment>
<feature type="binding site" evidence="4">
    <location>
        <position position="300"/>
    </location>
    <ligand>
        <name>substrate</name>
    </ligand>
</feature>
<dbReference type="EMBL" id="FNCP01000001">
    <property type="protein sequence ID" value="SDG09204.1"/>
    <property type="molecule type" value="Genomic_DNA"/>
</dbReference>
<gene>
    <name evidence="4" type="primary">mtaD</name>
    <name evidence="6" type="ORF">SAMN05443529_10159</name>
</gene>
<dbReference type="PANTHER" id="PTHR43794:SF11">
    <property type="entry name" value="AMIDOHYDROLASE-RELATED DOMAIN-CONTAINING PROTEIN"/>
    <property type="match status" value="1"/>
</dbReference>
<evidence type="ECO:0000313" key="7">
    <source>
        <dbReference type="Proteomes" id="UP000198656"/>
    </source>
</evidence>
<dbReference type="Proteomes" id="UP000198656">
    <property type="component" value="Unassembled WGS sequence"/>
</dbReference>
<feature type="binding site" evidence="4">
    <location>
        <position position="185"/>
    </location>
    <ligand>
        <name>substrate</name>
    </ligand>
</feature>
<dbReference type="RefSeq" id="WP_092328470.1">
    <property type="nucleotide sequence ID" value="NZ_FNCP01000001.1"/>
</dbReference>
<protein>
    <recommendedName>
        <fullName evidence="4">5-methylthioadenosine/S-adenosylhomocysteine deaminase</fullName>
        <shortName evidence="4">MTA/SAH deaminase</shortName>
        <ecNumber evidence="4">3.5.4.28</ecNumber>
        <ecNumber evidence="4">3.5.4.31</ecNumber>
    </recommendedName>
</protein>
<dbReference type="EC" id="3.5.4.31" evidence="4"/>
<proteinExistence type="inferred from homology"/>
<dbReference type="CDD" id="cd01298">
    <property type="entry name" value="ATZ_TRZ_like"/>
    <property type="match status" value="1"/>
</dbReference>
<feature type="domain" description="Amidohydrolase-related" evidence="5">
    <location>
        <begin position="57"/>
        <end position="401"/>
    </location>
</feature>
<evidence type="ECO:0000256" key="3">
    <source>
        <dbReference type="ARBA" id="ARBA00022833"/>
    </source>
</evidence>
<dbReference type="InterPro" id="IPR006680">
    <property type="entry name" value="Amidohydro-rel"/>
</dbReference>
<dbReference type="PANTHER" id="PTHR43794">
    <property type="entry name" value="AMINOHYDROLASE SSNA-RELATED"/>
    <property type="match status" value="1"/>
</dbReference>
<feature type="binding site" evidence="4">
    <location>
        <position position="215"/>
    </location>
    <ligand>
        <name>substrate</name>
    </ligand>
</feature>
<dbReference type="Pfam" id="PF01979">
    <property type="entry name" value="Amidohydro_1"/>
    <property type="match status" value="1"/>
</dbReference>
<feature type="binding site" evidence="4">
    <location>
        <position position="68"/>
    </location>
    <ligand>
        <name>Zn(2+)</name>
        <dbReference type="ChEBI" id="CHEBI:29105"/>
    </ligand>
</feature>
<dbReference type="OrthoDB" id="9807210at2"/>
<reference evidence="7" key="1">
    <citation type="submission" date="2016-10" db="EMBL/GenBank/DDBJ databases">
        <authorList>
            <person name="Varghese N."/>
            <person name="Submissions S."/>
        </authorList>
    </citation>
    <scope>NUCLEOTIDE SEQUENCE [LARGE SCALE GENOMIC DNA]</scope>
    <source>
        <strain evidence="7">DSM 8344</strain>
    </source>
</reference>
<comment type="cofactor">
    <cofactor evidence="4">
        <name>Zn(2+)</name>
        <dbReference type="ChEBI" id="CHEBI:29105"/>
    </cofactor>
    <text evidence="4">Binds 1 zinc ion per subunit.</text>
</comment>
<dbReference type="SUPFAM" id="SSF51556">
    <property type="entry name" value="Metallo-dependent hydrolases"/>
    <property type="match status" value="1"/>
</dbReference>
<evidence type="ECO:0000313" key="6">
    <source>
        <dbReference type="EMBL" id="SDG09204.1"/>
    </source>
</evidence>
<comment type="function">
    <text evidence="4">Catalyzes the deamination of 5-methylthioadenosine and S-adenosyl-L-homocysteine into 5-methylthioinosine and S-inosyl-L-homocysteine, respectively. Is also able to deaminate adenosine.</text>
</comment>
<comment type="catalytic activity">
    <reaction evidence="4">
        <text>S-methyl-5'-thioadenosine + H2O + H(+) = S-methyl-5'-thioinosine + NH4(+)</text>
        <dbReference type="Rhea" id="RHEA:25025"/>
        <dbReference type="ChEBI" id="CHEBI:15377"/>
        <dbReference type="ChEBI" id="CHEBI:15378"/>
        <dbReference type="ChEBI" id="CHEBI:17509"/>
        <dbReference type="ChEBI" id="CHEBI:28938"/>
        <dbReference type="ChEBI" id="CHEBI:48595"/>
        <dbReference type="EC" id="3.5.4.31"/>
    </reaction>
</comment>
<dbReference type="Gene3D" id="2.30.40.10">
    <property type="entry name" value="Urease, subunit C, domain 1"/>
    <property type="match status" value="1"/>
</dbReference>
<keyword evidence="2 4" id="KW-0378">Hydrolase</keyword>
<keyword evidence="7" id="KW-1185">Reference proteome</keyword>
<evidence type="ECO:0000256" key="1">
    <source>
        <dbReference type="ARBA" id="ARBA00022723"/>
    </source>
</evidence>
<sequence length="434" mass="47418">MSKILIRAMILPMTGADAFFPQGEICIEDDLIVSVGEKGSSPEGFVPDRILELPNDVVMPGLINTHTHAAMTLLRGYADDLPLMPWLNEKVWPFEDKLTDEDIYWGTLLALCEMIRSGTTTMLDMYASMERVAEAVLQAGTRAVLSRGLIGNGPNGDNALQENIGLVRQYHGAGNGRVSIMFGPHAPYTCSAEYLKKVKAEADGLNVGIHIHVAETQDEVNILKEQYGKTPVQWLDELGLFGGHVVAAHCVHLTQQDIEILHRQNVCVAHNAESNMKLSSGTAPITELRSQGVVVGLGTDGASSNNNLDLFGEMRSASFQQKLKVNPTALPAYEVLEMATVGGAQTLGFENVGVLAPGFKADLITIDMDQAHFYPRFSIPAHLVYSAHAGDVRTVMVDGKLLMEERKLLTLDLSKICQEAEMRAKRIELELNVK</sequence>
<accession>A0A1G7REZ3</accession>
<comment type="similarity">
    <text evidence="4">Belongs to the metallo-dependent hydrolases superfamily. MTA/SAH deaminase family.</text>
</comment>
<dbReference type="EC" id="3.5.4.28" evidence="4"/>
<comment type="catalytic activity">
    <reaction evidence="4">
        <text>S-adenosyl-L-homocysteine + H2O + H(+) = S-inosyl-L-homocysteine + NH4(+)</text>
        <dbReference type="Rhea" id="RHEA:20716"/>
        <dbReference type="ChEBI" id="CHEBI:15377"/>
        <dbReference type="ChEBI" id="CHEBI:15378"/>
        <dbReference type="ChEBI" id="CHEBI:28938"/>
        <dbReference type="ChEBI" id="CHEBI:57856"/>
        <dbReference type="ChEBI" id="CHEBI:57985"/>
        <dbReference type="EC" id="3.5.4.28"/>
    </reaction>
</comment>
<dbReference type="GO" id="GO:0090614">
    <property type="term" value="F:5'-methylthioadenosine deaminase activity"/>
    <property type="evidence" value="ECO:0007669"/>
    <property type="project" value="UniProtKB-UniRule"/>
</dbReference>
<name>A0A1G7REZ3_9FIRM</name>
<dbReference type="AlphaFoldDB" id="A0A1G7REZ3"/>
<evidence type="ECO:0000256" key="2">
    <source>
        <dbReference type="ARBA" id="ARBA00022801"/>
    </source>
</evidence>
<dbReference type="SUPFAM" id="SSF51338">
    <property type="entry name" value="Composite domain of metallo-dependent hydrolases"/>
    <property type="match status" value="1"/>
</dbReference>
<dbReference type="Gene3D" id="3.20.20.140">
    <property type="entry name" value="Metal-dependent hydrolases"/>
    <property type="match status" value="1"/>
</dbReference>
<feature type="binding site" evidence="4">
    <location>
        <position position="300"/>
    </location>
    <ligand>
        <name>Zn(2+)</name>
        <dbReference type="ChEBI" id="CHEBI:29105"/>
    </ligand>
</feature>
<dbReference type="InterPro" id="IPR032466">
    <property type="entry name" value="Metal_Hydrolase"/>
</dbReference>
<dbReference type="GO" id="GO:0050270">
    <property type="term" value="F:S-adenosylhomocysteine deaminase activity"/>
    <property type="evidence" value="ECO:0007669"/>
    <property type="project" value="UniProtKB-UniRule"/>
</dbReference>
<feature type="binding site" evidence="4">
    <location>
        <position position="212"/>
    </location>
    <ligand>
        <name>Zn(2+)</name>
        <dbReference type="ChEBI" id="CHEBI:29105"/>
    </ligand>
</feature>
<evidence type="ECO:0000259" key="5">
    <source>
        <dbReference type="Pfam" id="PF01979"/>
    </source>
</evidence>
<feature type="binding site" evidence="4">
    <location>
        <position position="66"/>
    </location>
    <ligand>
        <name>Zn(2+)</name>
        <dbReference type="ChEBI" id="CHEBI:29105"/>
    </ligand>
</feature>